<organism evidence="2 3">
    <name type="scientific">Pyruvatibacter mobilis</name>
    <dbReference type="NCBI Taxonomy" id="1712261"/>
    <lineage>
        <taxon>Bacteria</taxon>
        <taxon>Pseudomonadati</taxon>
        <taxon>Pseudomonadota</taxon>
        <taxon>Alphaproteobacteria</taxon>
        <taxon>Hyphomicrobiales</taxon>
        <taxon>Parvibaculaceae</taxon>
        <taxon>Pyruvatibacter</taxon>
    </lineage>
</organism>
<dbReference type="GeneID" id="300653649"/>
<evidence type="ECO:0000313" key="2">
    <source>
        <dbReference type="EMBL" id="NBG94661.1"/>
    </source>
</evidence>
<dbReference type="Pfam" id="PF13417">
    <property type="entry name" value="GST_N_3"/>
    <property type="match status" value="1"/>
</dbReference>
<dbReference type="EMBL" id="WXYQ01000001">
    <property type="protein sequence ID" value="NBG94661.1"/>
    <property type="molecule type" value="Genomic_DNA"/>
</dbReference>
<dbReference type="SUPFAM" id="SSF52833">
    <property type="entry name" value="Thioredoxin-like"/>
    <property type="match status" value="1"/>
</dbReference>
<dbReference type="InterPro" id="IPR004045">
    <property type="entry name" value="Glutathione_S-Trfase_N"/>
</dbReference>
<dbReference type="OrthoDB" id="508035at2"/>
<dbReference type="InterPro" id="IPR050983">
    <property type="entry name" value="GST_Omega/HSP26"/>
</dbReference>
<sequence length="239" mass="26664">MASVSTKLALYDLEGRDGRRLSPFCWRTKYALAHKGLEWEDRPVGFGEIQSIGDGSHRTVPVLDHDGKLIGDSWKIAVYLDQTFQDAPPIFPSLDALHYAQFVERWLFTQVFTAMFPALVRQIHEHAKPEDQDYVRRSRELQLGGMSLEDAEKRGAEGLGAMAVALAPLRAKLADMPYLNGNEPGYADIVAASTFMWARAVYPKKLFPPNDTVIPWFKSILEMHGALGRSAPGYDITGA</sequence>
<name>A0A845Q988_9HYPH</name>
<keyword evidence="2" id="KW-0808">Transferase</keyword>
<feature type="domain" description="GST N-terminal" evidence="1">
    <location>
        <begin position="12"/>
        <end position="88"/>
    </location>
</feature>
<dbReference type="Gene3D" id="3.40.30.10">
    <property type="entry name" value="Glutaredoxin"/>
    <property type="match status" value="1"/>
</dbReference>
<gene>
    <name evidence="2" type="ORF">GTQ45_02830</name>
</gene>
<dbReference type="Pfam" id="PF22041">
    <property type="entry name" value="GST_C_7"/>
    <property type="match status" value="1"/>
</dbReference>
<accession>A0A845Q988</accession>
<dbReference type="AlphaFoldDB" id="A0A845Q988"/>
<dbReference type="SUPFAM" id="SSF47616">
    <property type="entry name" value="GST C-terminal domain-like"/>
    <property type="match status" value="1"/>
</dbReference>
<dbReference type="GO" id="GO:0016740">
    <property type="term" value="F:transferase activity"/>
    <property type="evidence" value="ECO:0007669"/>
    <property type="project" value="UniProtKB-KW"/>
</dbReference>
<dbReference type="InterPro" id="IPR054416">
    <property type="entry name" value="GST_UstS-like_C"/>
</dbReference>
<dbReference type="InterPro" id="IPR036249">
    <property type="entry name" value="Thioredoxin-like_sf"/>
</dbReference>
<dbReference type="Gene3D" id="1.20.1050.10">
    <property type="match status" value="1"/>
</dbReference>
<comment type="caution">
    <text evidence="2">The sequence shown here is derived from an EMBL/GenBank/DDBJ whole genome shotgun (WGS) entry which is preliminary data.</text>
</comment>
<dbReference type="PANTHER" id="PTHR43968">
    <property type="match status" value="1"/>
</dbReference>
<evidence type="ECO:0000259" key="1">
    <source>
        <dbReference type="PROSITE" id="PS50404"/>
    </source>
</evidence>
<dbReference type="PANTHER" id="PTHR43968:SF6">
    <property type="entry name" value="GLUTATHIONE S-TRANSFERASE OMEGA"/>
    <property type="match status" value="1"/>
</dbReference>
<proteinExistence type="predicted"/>
<dbReference type="Proteomes" id="UP000470384">
    <property type="component" value="Unassembled WGS sequence"/>
</dbReference>
<dbReference type="RefSeq" id="WP_160586718.1">
    <property type="nucleotide sequence ID" value="NZ_BMHN01000001.1"/>
</dbReference>
<keyword evidence="3" id="KW-1185">Reference proteome</keyword>
<dbReference type="PROSITE" id="PS50404">
    <property type="entry name" value="GST_NTER"/>
    <property type="match status" value="1"/>
</dbReference>
<dbReference type="GO" id="GO:0005737">
    <property type="term" value="C:cytoplasm"/>
    <property type="evidence" value="ECO:0007669"/>
    <property type="project" value="TreeGrafter"/>
</dbReference>
<dbReference type="InterPro" id="IPR036282">
    <property type="entry name" value="Glutathione-S-Trfase_C_sf"/>
</dbReference>
<protein>
    <submittedName>
        <fullName evidence="2">Glutathione S-transferase family protein</fullName>
    </submittedName>
</protein>
<reference evidence="2 3" key="1">
    <citation type="journal article" date="2016" name="Int. J. Syst. Evol. Microbiol.">
        <title>Pyruvatibacter mobilis gen. nov., sp. nov., a marine bacterium from the culture broth of Picochlorum sp. 122.</title>
        <authorList>
            <person name="Wang G."/>
            <person name="Tang M."/>
            <person name="Wu H."/>
            <person name="Dai S."/>
            <person name="Li T."/>
            <person name="Chen C."/>
            <person name="He H."/>
            <person name="Fan J."/>
            <person name="Xiang W."/>
            <person name="Li X."/>
        </authorList>
    </citation>
    <scope>NUCLEOTIDE SEQUENCE [LARGE SCALE GENOMIC DNA]</scope>
    <source>
        <strain evidence="2 3">GYP-11</strain>
    </source>
</reference>
<evidence type="ECO:0000313" key="3">
    <source>
        <dbReference type="Proteomes" id="UP000470384"/>
    </source>
</evidence>